<dbReference type="AlphaFoldDB" id="J9H1Y2"/>
<evidence type="ECO:0000313" key="1">
    <source>
        <dbReference type="EMBL" id="EJX09813.1"/>
    </source>
</evidence>
<comment type="caution">
    <text evidence="1">The sequence shown here is derived from an EMBL/GenBank/DDBJ whole genome shotgun (WGS) entry which is preliminary data.</text>
</comment>
<protein>
    <submittedName>
        <fullName evidence="1">Uncharacterized protein</fullName>
    </submittedName>
</protein>
<accession>J9H1Y2</accession>
<organism evidence="1">
    <name type="scientific">gut metagenome</name>
    <dbReference type="NCBI Taxonomy" id="749906"/>
    <lineage>
        <taxon>unclassified sequences</taxon>
        <taxon>metagenomes</taxon>
        <taxon>organismal metagenomes</taxon>
    </lineage>
</organism>
<name>J9H1Y2_9ZZZZ</name>
<sequence>MIGCAHHFLQNDGHLFLVDQVLCGSQIGFAVAIEHRSIDGFDGHAEE</sequence>
<gene>
    <name evidence="1" type="ORF">EVA_02072</name>
</gene>
<proteinExistence type="predicted"/>
<reference evidence="1" key="1">
    <citation type="journal article" date="2012" name="PLoS ONE">
        <title>Gene sets for utilization of primary and secondary nutrition supplies in the distal gut of endangered iberian lynx.</title>
        <authorList>
            <person name="Alcaide M."/>
            <person name="Messina E."/>
            <person name="Richter M."/>
            <person name="Bargiela R."/>
            <person name="Peplies J."/>
            <person name="Huws S.A."/>
            <person name="Newbold C.J."/>
            <person name="Golyshin P.N."/>
            <person name="Simon M.A."/>
            <person name="Lopez G."/>
            <person name="Yakimov M.M."/>
            <person name="Ferrer M."/>
        </authorList>
    </citation>
    <scope>NUCLEOTIDE SEQUENCE</scope>
</reference>
<dbReference type="EMBL" id="AMCI01000313">
    <property type="protein sequence ID" value="EJX09813.1"/>
    <property type="molecule type" value="Genomic_DNA"/>
</dbReference>